<dbReference type="PANTHER" id="PTHR46865">
    <property type="entry name" value="OXIDOREDUCTASE-RELATED"/>
    <property type="match status" value="1"/>
</dbReference>
<dbReference type="InterPro" id="IPR002938">
    <property type="entry name" value="FAD-bd"/>
</dbReference>
<evidence type="ECO:0000259" key="5">
    <source>
        <dbReference type="Pfam" id="PF01494"/>
    </source>
</evidence>
<protein>
    <submittedName>
        <fullName evidence="6">FAD-binding domain-containing protein</fullName>
    </submittedName>
</protein>
<evidence type="ECO:0000256" key="3">
    <source>
        <dbReference type="ARBA" id="ARBA00022827"/>
    </source>
</evidence>
<keyword evidence="2" id="KW-0285">Flavoprotein</keyword>
<evidence type="ECO:0000313" key="6">
    <source>
        <dbReference type="EMBL" id="KAK9769824.1"/>
    </source>
</evidence>
<organism evidence="6 7">
    <name type="scientific">Seiridium cardinale</name>
    <dbReference type="NCBI Taxonomy" id="138064"/>
    <lineage>
        <taxon>Eukaryota</taxon>
        <taxon>Fungi</taxon>
        <taxon>Dikarya</taxon>
        <taxon>Ascomycota</taxon>
        <taxon>Pezizomycotina</taxon>
        <taxon>Sordariomycetes</taxon>
        <taxon>Xylariomycetidae</taxon>
        <taxon>Amphisphaeriales</taxon>
        <taxon>Sporocadaceae</taxon>
        <taxon>Seiridium</taxon>
    </lineage>
</organism>
<sequence length="426" mass="47033">MPLKILINGAGICGPALTIFLLHSNPNHDITVVERSDDLRTTGQQIDIRAQGIPLMRKLGLLKMIKERTVTELGLALVDAKDRTQALLAVNDSGKGQQGFTSEFEIMRGDAVNVLYEESLEISKKAQSDGKGGGVKYQFGMYATELNQDDNGVDVVFSDGSTGRYDLVVGCDGQGSRTRRMVWGEEVSQGMFKSLGAYVAFFSIPKDGEQNVGKIFHLPEYRIVFTRTGNRPVSQVCIGTLNVTDELKESVNMTVDEQKTVWKRLFNDCAWQRERLLDGLDKADDFYMSHIGQVKMESWSKGRVVLAGDAGYCPSSFTGQGSTASLVGSYILAGELAKHGDNITAALESYDKVLRPYIDEMQKLIPGTPNFLYPKTEWGIWGLQTFVWVITSLKIDKAINMLLPEGKGGLVIPEYPELNLPGDQPR</sequence>
<evidence type="ECO:0000313" key="7">
    <source>
        <dbReference type="Proteomes" id="UP001465668"/>
    </source>
</evidence>
<keyword evidence="3" id="KW-0274">FAD</keyword>
<dbReference type="Pfam" id="PF01494">
    <property type="entry name" value="FAD_binding_3"/>
    <property type="match status" value="1"/>
</dbReference>
<dbReference type="PRINTS" id="PR00420">
    <property type="entry name" value="RNGMNOXGNASE"/>
</dbReference>
<gene>
    <name evidence="6" type="ORF">SCAR479_13477</name>
</gene>
<accession>A0ABR2X7R8</accession>
<dbReference type="SUPFAM" id="SSF51905">
    <property type="entry name" value="FAD/NAD(P)-binding domain"/>
    <property type="match status" value="1"/>
</dbReference>
<proteinExistence type="predicted"/>
<evidence type="ECO:0000256" key="2">
    <source>
        <dbReference type="ARBA" id="ARBA00022630"/>
    </source>
</evidence>
<dbReference type="PANTHER" id="PTHR46865:SF7">
    <property type="entry name" value="MONOOXYGENASE, PUTATIVE (AFU_ORTHOLOGUE AFUA_8G07040)-RELATED"/>
    <property type="match status" value="1"/>
</dbReference>
<dbReference type="InterPro" id="IPR051704">
    <property type="entry name" value="FAD_aromatic-hydroxylase"/>
</dbReference>
<dbReference type="InterPro" id="IPR036188">
    <property type="entry name" value="FAD/NAD-bd_sf"/>
</dbReference>
<dbReference type="Proteomes" id="UP001465668">
    <property type="component" value="Unassembled WGS sequence"/>
</dbReference>
<comment type="pathway">
    <text evidence="1">Secondary metabolite biosynthesis.</text>
</comment>
<dbReference type="Gene3D" id="3.50.50.60">
    <property type="entry name" value="FAD/NAD(P)-binding domain"/>
    <property type="match status" value="1"/>
</dbReference>
<keyword evidence="7" id="KW-1185">Reference proteome</keyword>
<dbReference type="EMBL" id="JARVKM010000109">
    <property type="protein sequence ID" value="KAK9769824.1"/>
    <property type="molecule type" value="Genomic_DNA"/>
</dbReference>
<keyword evidence="4" id="KW-0560">Oxidoreductase</keyword>
<evidence type="ECO:0000256" key="1">
    <source>
        <dbReference type="ARBA" id="ARBA00005179"/>
    </source>
</evidence>
<reference evidence="6 7" key="1">
    <citation type="submission" date="2024-02" db="EMBL/GenBank/DDBJ databases">
        <title>First draft genome assembly of two strains of Seiridium cardinale.</title>
        <authorList>
            <person name="Emiliani G."/>
            <person name="Scali E."/>
        </authorList>
    </citation>
    <scope>NUCLEOTIDE SEQUENCE [LARGE SCALE GENOMIC DNA]</scope>
    <source>
        <strain evidence="6 7">BM-138-000479</strain>
    </source>
</reference>
<name>A0ABR2X7R8_9PEZI</name>
<evidence type="ECO:0000256" key="4">
    <source>
        <dbReference type="ARBA" id="ARBA00023002"/>
    </source>
</evidence>
<comment type="caution">
    <text evidence="6">The sequence shown here is derived from an EMBL/GenBank/DDBJ whole genome shotgun (WGS) entry which is preliminary data.</text>
</comment>
<feature type="domain" description="FAD-binding" evidence="5">
    <location>
        <begin position="4"/>
        <end position="355"/>
    </location>
</feature>